<evidence type="ECO:0000256" key="1">
    <source>
        <dbReference type="ARBA" id="ARBA00006040"/>
    </source>
</evidence>
<keyword evidence="6 7" id="KW-0482">Metalloprotease</keyword>
<evidence type="ECO:0000256" key="8">
    <source>
        <dbReference type="SAM" id="SignalP"/>
    </source>
</evidence>
<keyword evidence="5 7" id="KW-0862">Zinc</keyword>
<evidence type="ECO:0000313" key="11">
    <source>
        <dbReference type="Proteomes" id="UP000286976"/>
    </source>
</evidence>
<dbReference type="Gene3D" id="1.20.1050.40">
    <property type="entry name" value="Endopeptidase. Chain P, domain 1"/>
    <property type="match status" value="1"/>
</dbReference>
<evidence type="ECO:0000256" key="6">
    <source>
        <dbReference type="ARBA" id="ARBA00023049"/>
    </source>
</evidence>
<dbReference type="Pfam" id="PF01432">
    <property type="entry name" value="Peptidase_M3"/>
    <property type="match status" value="1"/>
</dbReference>
<evidence type="ECO:0000256" key="2">
    <source>
        <dbReference type="ARBA" id="ARBA00022670"/>
    </source>
</evidence>
<keyword evidence="3 7" id="KW-0479">Metal-binding</keyword>
<keyword evidence="4 7" id="KW-0378">Hydrolase</keyword>
<dbReference type="FunFam" id="3.40.390.10:FF:000009">
    <property type="entry name" value="Oligopeptidase A"/>
    <property type="match status" value="1"/>
</dbReference>
<protein>
    <submittedName>
        <fullName evidence="10">Dipeptidyl carboxypeptidase II</fullName>
    </submittedName>
</protein>
<sequence length="724" mass="80939">MRLSMIAAAVGLAVTLGACTSYDNQVSEATQDAEAVVQLDMSNPFYAVSTLQYGAPDFTKISDADYAPAFAAGMSQHAAEIRAIATNPEAPTFDNTILAMEQSGKLLGRVSAVFYAMASSTSNETIRQLQGELAPKMSSHNDDIYLNKDLFARVDSIYQNRDNLGLDAESKRLVEVYHERFVRAGANLTAEQMEQIRALNKEESSLTTEFQRNVLAVASERAPVFDSVEELAGLSDATIQNAAKRAADMGMEGKYVLSLSNTTRQAALAQMTNRDARKKLWEASAYRGLGRDGGIDNRPIIARLAELRAEKAAILGYDSFGHYRLEAAMIQTPERARKMLVDMVPAVLDQVEREANRLREQIKTMGMDHELKPWDWEFYAERVREADYNLDPAEVAQYFEYNRVLQDGLFYGMGQVYGIRFERRNDLPGYHPDVEVYEVFDKDGSSMGIFYADYFARDGKRGGAWMSSFVKQSHLENTKPVVYNVMNIPKAPEGQPTLISWDNVSTMFHEMGHGVHGLFSDVYYNTLSGTAVPRDFVESPSTFHEGFALDPKILPNFAKHYETGEPIPEELLEKVLDAMSFNQGFNTLEYMAAALLDLEYHALEKGEHIADVEAFEQQALAKYGMDLSYVPPRYRSGYFSHVFSGGYASSYYAYMWSDVLASDAFAYVKADGGIGSQALKDYREHILSKGGTKEALDLYIDFRGQEPDTRHLLISRGLLDPDAE</sequence>
<dbReference type="SUPFAM" id="SSF55486">
    <property type="entry name" value="Metalloproteases ('zincins'), catalytic domain"/>
    <property type="match status" value="1"/>
</dbReference>
<accession>A0A432X8C7</accession>
<dbReference type="GO" id="GO:0046872">
    <property type="term" value="F:metal ion binding"/>
    <property type="evidence" value="ECO:0007669"/>
    <property type="project" value="UniProtKB-UniRule"/>
</dbReference>
<feature type="chain" id="PRO_5019574934" evidence="8">
    <location>
        <begin position="19"/>
        <end position="724"/>
    </location>
</feature>
<dbReference type="PANTHER" id="PTHR43660">
    <property type="entry name" value="DIPEPTIDYL CARBOXYPEPTIDASE"/>
    <property type="match status" value="1"/>
</dbReference>
<dbReference type="PANTHER" id="PTHR43660:SF1">
    <property type="entry name" value="DIPEPTIDYL CARBOXYPEPTIDASE"/>
    <property type="match status" value="1"/>
</dbReference>
<dbReference type="InterPro" id="IPR045090">
    <property type="entry name" value="Pept_M3A_M3B"/>
</dbReference>
<feature type="signal peptide" evidence="8">
    <location>
        <begin position="1"/>
        <end position="18"/>
    </location>
</feature>
<dbReference type="Gene3D" id="3.40.390.10">
    <property type="entry name" value="Collagenase (Catalytic Domain)"/>
    <property type="match status" value="1"/>
</dbReference>
<dbReference type="InterPro" id="IPR034005">
    <property type="entry name" value="M3A_DCP"/>
</dbReference>
<comment type="caution">
    <text evidence="10">The sequence shown here is derived from an EMBL/GenBank/DDBJ whole genome shotgun (WGS) entry which is preliminary data.</text>
</comment>
<evidence type="ECO:0000256" key="4">
    <source>
        <dbReference type="ARBA" id="ARBA00022801"/>
    </source>
</evidence>
<evidence type="ECO:0000256" key="5">
    <source>
        <dbReference type="ARBA" id="ARBA00022833"/>
    </source>
</evidence>
<dbReference type="RefSeq" id="WP_126756036.1">
    <property type="nucleotide sequence ID" value="NZ_PIPQ01000001.1"/>
</dbReference>
<proteinExistence type="inferred from homology"/>
<evidence type="ECO:0000256" key="7">
    <source>
        <dbReference type="RuleBase" id="RU003435"/>
    </source>
</evidence>
<keyword evidence="2 7" id="KW-0645">Protease</keyword>
<dbReference type="EMBL" id="PIPQ01000001">
    <property type="protein sequence ID" value="RUO43642.1"/>
    <property type="molecule type" value="Genomic_DNA"/>
</dbReference>
<dbReference type="InterPro" id="IPR024079">
    <property type="entry name" value="MetalloPept_cat_dom_sf"/>
</dbReference>
<dbReference type="GO" id="GO:0004222">
    <property type="term" value="F:metalloendopeptidase activity"/>
    <property type="evidence" value="ECO:0007669"/>
    <property type="project" value="InterPro"/>
</dbReference>
<dbReference type="OrthoDB" id="9773538at2"/>
<dbReference type="Gene3D" id="1.10.1370.10">
    <property type="entry name" value="Neurolysin, domain 3"/>
    <property type="match status" value="1"/>
</dbReference>
<organism evidence="10 11">
    <name type="scientific">Aliidiomarina taiwanensis</name>
    <dbReference type="NCBI Taxonomy" id="946228"/>
    <lineage>
        <taxon>Bacteria</taxon>
        <taxon>Pseudomonadati</taxon>
        <taxon>Pseudomonadota</taxon>
        <taxon>Gammaproteobacteria</taxon>
        <taxon>Alteromonadales</taxon>
        <taxon>Idiomarinaceae</taxon>
        <taxon>Aliidiomarina</taxon>
    </lineage>
</organism>
<dbReference type="Proteomes" id="UP000286976">
    <property type="component" value="Unassembled WGS sequence"/>
</dbReference>
<name>A0A432X8C7_9GAMM</name>
<dbReference type="GO" id="GO:0006508">
    <property type="term" value="P:proteolysis"/>
    <property type="evidence" value="ECO:0007669"/>
    <property type="project" value="UniProtKB-KW"/>
</dbReference>
<dbReference type="InterPro" id="IPR024077">
    <property type="entry name" value="Neurolysin/TOP_dom2"/>
</dbReference>
<dbReference type="AlphaFoldDB" id="A0A432X8C7"/>
<evidence type="ECO:0000313" key="10">
    <source>
        <dbReference type="EMBL" id="RUO43642.1"/>
    </source>
</evidence>
<dbReference type="GO" id="GO:0004180">
    <property type="term" value="F:carboxypeptidase activity"/>
    <property type="evidence" value="ECO:0007669"/>
    <property type="project" value="UniProtKB-KW"/>
</dbReference>
<keyword evidence="8" id="KW-0732">Signal</keyword>
<gene>
    <name evidence="10" type="ORF">CWE15_00115</name>
</gene>
<dbReference type="GO" id="GO:0005829">
    <property type="term" value="C:cytosol"/>
    <property type="evidence" value="ECO:0007669"/>
    <property type="project" value="TreeGrafter"/>
</dbReference>
<dbReference type="InterPro" id="IPR024080">
    <property type="entry name" value="Neurolysin/TOP_N"/>
</dbReference>
<dbReference type="InterPro" id="IPR001567">
    <property type="entry name" value="Pept_M3A_M3B_dom"/>
</dbReference>
<feature type="domain" description="Peptidase M3A/M3B catalytic" evidence="9">
    <location>
        <begin position="268"/>
        <end position="716"/>
    </location>
</feature>
<keyword evidence="10" id="KW-0121">Carboxypeptidase</keyword>
<dbReference type="CDD" id="cd06456">
    <property type="entry name" value="M3A_DCP"/>
    <property type="match status" value="1"/>
</dbReference>
<comment type="similarity">
    <text evidence="1 7">Belongs to the peptidase M3 family.</text>
</comment>
<reference evidence="10 11" key="1">
    <citation type="journal article" date="2011" name="Front. Microbiol.">
        <title>Genomic signatures of strain selection and enhancement in Bacillus atrophaeus var. globigii, a historical biowarfare simulant.</title>
        <authorList>
            <person name="Gibbons H.S."/>
            <person name="Broomall S.M."/>
            <person name="McNew L.A."/>
            <person name="Daligault H."/>
            <person name="Chapman C."/>
            <person name="Bruce D."/>
            <person name="Karavis M."/>
            <person name="Krepps M."/>
            <person name="McGregor P.A."/>
            <person name="Hong C."/>
            <person name="Park K.H."/>
            <person name="Akmal A."/>
            <person name="Feldman A."/>
            <person name="Lin J.S."/>
            <person name="Chang W.E."/>
            <person name="Higgs B.W."/>
            <person name="Demirev P."/>
            <person name="Lindquist J."/>
            <person name="Liem A."/>
            <person name="Fochler E."/>
            <person name="Read T.D."/>
            <person name="Tapia R."/>
            <person name="Johnson S."/>
            <person name="Bishop-Lilly K.A."/>
            <person name="Detter C."/>
            <person name="Han C."/>
            <person name="Sozhamannan S."/>
            <person name="Rosenzweig C.N."/>
            <person name="Skowronski E.W."/>
        </authorList>
    </citation>
    <scope>NUCLEOTIDE SEQUENCE [LARGE SCALE GENOMIC DNA]</scope>
    <source>
        <strain evidence="10 11">AIT1</strain>
    </source>
</reference>
<evidence type="ECO:0000256" key="3">
    <source>
        <dbReference type="ARBA" id="ARBA00022723"/>
    </source>
</evidence>
<comment type="cofactor">
    <cofactor evidence="7">
        <name>Zn(2+)</name>
        <dbReference type="ChEBI" id="CHEBI:29105"/>
    </cofactor>
    <text evidence="7">Binds 1 zinc ion.</text>
</comment>
<dbReference type="PROSITE" id="PS51257">
    <property type="entry name" value="PROKAR_LIPOPROTEIN"/>
    <property type="match status" value="1"/>
</dbReference>
<keyword evidence="11" id="KW-1185">Reference proteome</keyword>
<evidence type="ECO:0000259" key="9">
    <source>
        <dbReference type="Pfam" id="PF01432"/>
    </source>
</evidence>